<dbReference type="InterPro" id="IPR004090">
    <property type="entry name" value="Chemotax_Me-accpt_rcpt"/>
</dbReference>
<dbReference type="PRINTS" id="PR00260">
    <property type="entry name" value="CHEMTRNSDUCR"/>
</dbReference>
<evidence type="ECO:0000256" key="3">
    <source>
        <dbReference type="PROSITE-ProRule" id="PRU00284"/>
    </source>
</evidence>
<keyword evidence="7" id="KW-1185">Reference proteome</keyword>
<comment type="similarity">
    <text evidence="2">Belongs to the methyl-accepting chemotaxis (MCP) protein family.</text>
</comment>
<organism evidence="6 7">
    <name type="scientific">Kyrpidia spormannii</name>
    <dbReference type="NCBI Taxonomy" id="2055160"/>
    <lineage>
        <taxon>Bacteria</taxon>
        <taxon>Bacillati</taxon>
        <taxon>Bacillota</taxon>
        <taxon>Bacilli</taxon>
        <taxon>Bacillales</taxon>
        <taxon>Alicyclobacillaceae</taxon>
        <taxon>Kyrpidia</taxon>
    </lineage>
</organism>
<dbReference type="GO" id="GO:0007165">
    <property type="term" value="P:signal transduction"/>
    <property type="evidence" value="ECO:0007669"/>
    <property type="project" value="UniProtKB-KW"/>
</dbReference>
<dbReference type="GO" id="GO:0006935">
    <property type="term" value="P:chemotaxis"/>
    <property type="evidence" value="ECO:0007669"/>
    <property type="project" value="InterPro"/>
</dbReference>
<dbReference type="SUPFAM" id="SSF58104">
    <property type="entry name" value="Methyl-accepting chemotaxis protein (MCP) signaling domain"/>
    <property type="match status" value="1"/>
</dbReference>
<dbReference type="PANTHER" id="PTHR32089">
    <property type="entry name" value="METHYL-ACCEPTING CHEMOTAXIS PROTEIN MCPB"/>
    <property type="match status" value="1"/>
</dbReference>
<keyword evidence="4" id="KW-1133">Transmembrane helix</keyword>
<name>A0A2K8N6T7_9BACL</name>
<gene>
    <name evidence="6" type="ORF">CVV65_09015</name>
</gene>
<feature type="domain" description="Methyl-accepting transducer" evidence="5">
    <location>
        <begin position="141"/>
        <end position="377"/>
    </location>
</feature>
<dbReference type="Pfam" id="PF00015">
    <property type="entry name" value="MCPsignal"/>
    <property type="match status" value="1"/>
</dbReference>
<protein>
    <recommendedName>
        <fullName evidence="5">Methyl-accepting transducer domain-containing protein</fullName>
    </recommendedName>
</protein>
<feature type="transmembrane region" description="Helical" evidence="4">
    <location>
        <begin position="50"/>
        <end position="68"/>
    </location>
</feature>
<dbReference type="PROSITE" id="PS50111">
    <property type="entry name" value="CHEMOTAXIS_TRANSDUC_2"/>
    <property type="match status" value="1"/>
</dbReference>
<dbReference type="GO" id="GO:0016020">
    <property type="term" value="C:membrane"/>
    <property type="evidence" value="ECO:0007669"/>
    <property type="project" value="InterPro"/>
</dbReference>
<dbReference type="Gene3D" id="1.10.287.950">
    <property type="entry name" value="Methyl-accepting chemotaxis protein"/>
    <property type="match status" value="1"/>
</dbReference>
<dbReference type="KEGG" id="kyr:CVV65_09015"/>
<reference evidence="7" key="1">
    <citation type="submission" date="2017-11" db="EMBL/GenBank/DDBJ databases">
        <title>Complete Genome Sequence of Kyrpidia sp. Strain EA-1, a thermophilic, hydrogen-oxidizing Bacterium, isolated from the Azores.</title>
        <authorList>
            <person name="Reiner J.E."/>
            <person name="Lapp C.J."/>
            <person name="Bunk B."/>
            <person name="Gescher J."/>
        </authorList>
    </citation>
    <scope>NUCLEOTIDE SEQUENCE [LARGE SCALE GENOMIC DNA]</scope>
    <source>
        <strain evidence="7">EA-1</strain>
    </source>
</reference>
<sequence>MKMKVAAEHTISWYRRSLAAYFFLFHTALAAAVAGAVRFFDRVLTSGADFAILVVILGMASIWTWVYHRWLIPPMKEMVRGLTAVTDEIDVSTRVGYRSFHELGRVSHGINRMIKGFYGILLKVRDHSRDISAGIAEMVELSSQSADWSHKISAAMDQFVAALSKQTELARLSGKTAQETAAAARVADGRASESARAAERARRELDKGLRAVAEIRRQIPQTVTAVHDTAAAVEQLGQLSKRVEEIAGWIGHIASQTHLLALNAGIEAARAGEAGRGFAVVAQEVQKLAAETQGAVQQIGGLIDNIREQVEISVARTRRSQSLVDEQEALIHTVATAFDDIADSTADVDRSLTAVAEAYRVMAQGNDTVIHAVDDVVQNAEHLSAAIHEVYAAVQQQTATATAIAAEARRAQERARHLEYEAIRWKGLGG</sequence>
<dbReference type="PANTHER" id="PTHR32089:SF114">
    <property type="entry name" value="METHYL-ACCEPTING CHEMOTAXIS PROTEIN MCPB"/>
    <property type="match status" value="1"/>
</dbReference>
<evidence type="ECO:0000256" key="2">
    <source>
        <dbReference type="ARBA" id="ARBA00029447"/>
    </source>
</evidence>
<proteinExistence type="inferred from homology"/>
<dbReference type="InterPro" id="IPR004089">
    <property type="entry name" value="MCPsignal_dom"/>
</dbReference>
<evidence type="ECO:0000313" key="6">
    <source>
        <dbReference type="EMBL" id="ATY85046.1"/>
    </source>
</evidence>
<keyword evidence="1 3" id="KW-0807">Transducer</keyword>
<dbReference type="AlphaFoldDB" id="A0A2K8N6T7"/>
<evidence type="ECO:0000259" key="5">
    <source>
        <dbReference type="PROSITE" id="PS50111"/>
    </source>
</evidence>
<dbReference type="Proteomes" id="UP000231932">
    <property type="component" value="Chromosome"/>
</dbReference>
<keyword evidence="4" id="KW-0812">Transmembrane</keyword>
<evidence type="ECO:0000256" key="1">
    <source>
        <dbReference type="ARBA" id="ARBA00023224"/>
    </source>
</evidence>
<dbReference type="EMBL" id="CP024955">
    <property type="protein sequence ID" value="ATY85046.1"/>
    <property type="molecule type" value="Genomic_DNA"/>
</dbReference>
<keyword evidence="4" id="KW-0472">Membrane</keyword>
<evidence type="ECO:0000256" key="4">
    <source>
        <dbReference type="SAM" id="Phobius"/>
    </source>
</evidence>
<evidence type="ECO:0000313" key="7">
    <source>
        <dbReference type="Proteomes" id="UP000231932"/>
    </source>
</evidence>
<accession>A0A2K8N6T7</accession>
<dbReference type="GO" id="GO:0004888">
    <property type="term" value="F:transmembrane signaling receptor activity"/>
    <property type="evidence" value="ECO:0007669"/>
    <property type="project" value="InterPro"/>
</dbReference>
<dbReference type="SMART" id="SM00283">
    <property type="entry name" value="MA"/>
    <property type="match status" value="1"/>
</dbReference>